<dbReference type="AlphaFoldDB" id="A0AAV2A4S1"/>
<reference evidence="1 2" key="1">
    <citation type="submission" date="2024-04" db="EMBL/GenBank/DDBJ databases">
        <authorList>
            <person name="Rising A."/>
            <person name="Reimegard J."/>
            <person name="Sonavane S."/>
            <person name="Akerstrom W."/>
            <person name="Nylinder S."/>
            <person name="Hedman E."/>
            <person name="Kallberg Y."/>
        </authorList>
    </citation>
    <scope>NUCLEOTIDE SEQUENCE [LARGE SCALE GENOMIC DNA]</scope>
</reference>
<organism evidence="1 2">
    <name type="scientific">Larinioides sclopetarius</name>
    <dbReference type="NCBI Taxonomy" id="280406"/>
    <lineage>
        <taxon>Eukaryota</taxon>
        <taxon>Metazoa</taxon>
        <taxon>Ecdysozoa</taxon>
        <taxon>Arthropoda</taxon>
        <taxon>Chelicerata</taxon>
        <taxon>Arachnida</taxon>
        <taxon>Araneae</taxon>
        <taxon>Araneomorphae</taxon>
        <taxon>Entelegynae</taxon>
        <taxon>Araneoidea</taxon>
        <taxon>Araneidae</taxon>
        <taxon>Larinioides</taxon>
    </lineage>
</organism>
<accession>A0AAV2A4S1</accession>
<comment type="caution">
    <text evidence="1">The sequence shown here is derived from an EMBL/GenBank/DDBJ whole genome shotgun (WGS) entry which is preliminary data.</text>
</comment>
<evidence type="ECO:0000313" key="1">
    <source>
        <dbReference type="EMBL" id="CAL1278949.1"/>
    </source>
</evidence>
<protein>
    <submittedName>
        <fullName evidence="1">Uncharacterized protein</fullName>
    </submittedName>
</protein>
<proteinExistence type="predicted"/>
<gene>
    <name evidence="1" type="ORF">LARSCL_LOCUS10080</name>
</gene>
<dbReference type="EMBL" id="CAXIEN010000117">
    <property type="protein sequence ID" value="CAL1278949.1"/>
    <property type="molecule type" value="Genomic_DNA"/>
</dbReference>
<sequence length="64" mass="7656">MQDTSDLTKPNGYKKKLGACKYMDFLKRLWKIDLTLFHKFRTLFKKILVLQLSSRLQKKPNPKN</sequence>
<dbReference type="Proteomes" id="UP001497382">
    <property type="component" value="Unassembled WGS sequence"/>
</dbReference>
<evidence type="ECO:0000313" key="2">
    <source>
        <dbReference type="Proteomes" id="UP001497382"/>
    </source>
</evidence>
<keyword evidence="2" id="KW-1185">Reference proteome</keyword>
<name>A0AAV2A4S1_9ARAC</name>